<feature type="region of interest" description="Disordered" evidence="1">
    <location>
        <begin position="1"/>
        <end position="59"/>
    </location>
</feature>
<evidence type="ECO:0000313" key="3">
    <source>
        <dbReference type="Proteomes" id="UP001500151"/>
    </source>
</evidence>
<sequence length="59" mass="6330">MPAAEASAFEQVAEESRPSLSPSAAPCRRMPWPRTPVAERAMPRKIAINGSDPPKQISG</sequence>
<protein>
    <submittedName>
        <fullName evidence="2">Uncharacterized protein</fullName>
    </submittedName>
</protein>
<proteinExistence type="predicted"/>
<organism evidence="2 3">
    <name type="scientific">Streptomyces vastus</name>
    <dbReference type="NCBI Taxonomy" id="285451"/>
    <lineage>
        <taxon>Bacteria</taxon>
        <taxon>Bacillati</taxon>
        <taxon>Actinomycetota</taxon>
        <taxon>Actinomycetes</taxon>
        <taxon>Kitasatosporales</taxon>
        <taxon>Streptomycetaceae</taxon>
        <taxon>Streptomyces</taxon>
    </lineage>
</organism>
<evidence type="ECO:0000313" key="2">
    <source>
        <dbReference type="EMBL" id="GAA2656133.1"/>
    </source>
</evidence>
<reference evidence="3" key="1">
    <citation type="journal article" date="2019" name="Int. J. Syst. Evol. Microbiol.">
        <title>The Global Catalogue of Microorganisms (GCM) 10K type strain sequencing project: providing services to taxonomists for standard genome sequencing and annotation.</title>
        <authorList>
            <consortium name="The Broad Institute Genomics Platform"/>
            <consortium name="The Broad Institute Genome Sequencing Center for Infectious Disease"/>
            <person name="Wu L."/>
            <person name="Ma J."/>
        </authorList>
    </citation>
    <scope>NUCLEOTIDE SEQUENCE [LARGE SCALE GENOMIC DNA]</scope>
    <source>
        <strain evidence="3">JCM 4524</strain>
    </source>
</reference>
<evidence type="ECO:0000256" key="1">
    <source>
        <dbReference type="SAM" id="MobiDB-lite"/>
    </source>
</evidence>
<dbReference type="Proteomes" id="UP001500151">
    <property type="component" value="Unassembled WGS sequence"/>
</dbReference>
<name>A0ABP6DZB1_9ACTN</name>
<accession>A0ABP6DZB1</accession>
<dbReference type="EMBL" id="BAAASJ010000113">
    <property type="protein sequence ID" value="GAA2656133.1"/>
    <property type="molecule type" value="Genomic_DNA"/>
</dbReference>
<keyword evidence="3" id="KW-1185">Reference proteome</keyword>
<comment type="caution">
    <text evidence="2">The sequence shown here is derived from an EMBL/GenBank/DDBJ whole genome shotgun (WGS) entry which is preliminary data.</text>
</comment>
<gene>
    <name evidence="2" type="ORF">GCM10010307_69420</name>
</gene>